<dbReference type="SUPFAM" id="SSF52980">
    <property type="entry name" value="Restriction endonuclease-like"/>
    <property type="match status" value="1"/>
</dbReference>
<reference evidence="2 3" key="1">
    <citation type="submission" date="2020-01" db="EMBL/GenBank/DDBJ databases">
        <title>A novel Bacillus sp. from Pasinler.</title>
        <authorList>
            <person name="Adiguzel A."/>
            <person name="Ay H."/>
            <person name="Baltaci M.O."/>
        </authorList>
    </citation>
    <scope>NUCLEOTIDE SEQUENCE [LARGE SCALE GENOMIC DNA]</scope>
    <source>
        <strain evidence="2 3">P1</strain>
    </source>
</reference>
<dbReference type="Gene3D" id="3.40.960.10">
    <property type="entry name" value="VSR Endonuclease"/>
    <property type="match status" value="1"/>
</dbReference>
<dbReference type="InterPro" id="IPR011335">
    <property type="entry name" value="Restrct_endonuc-II-like"/>
</dbReference>
<proteinExistence type="predicted"/>
<protein>
    <submittedName>
        <fullName evidence="2">DUF559 domain-containing protein</fullName>
    </submittedName>
</protein>
<organism evidence="2 3">
    <name type="scientific">Pallidibacillus pasinlerensis</name>
    <dbReference type="NCBI Taxonomy" id="2703818"/>
    <lineage>
        <taxon>Bacteria</taxon>
        <taxon>Bacillati</taxon>
        <taxon>Bacillota</taxon>
        <taxon>Bacilli</taxon>
        <taxon>Bacillales</taxon>
        <taxon>Bacillaceae</taxon>
        <taxon>Pallidibacillus</taxon>
    </lineage>
</organism>
<keyword evidence="3" id="KW-1185">Reference proteome</keyword>
<dbReference type="InterPro" id="IPR007569">
    <property type="entry name" value="DUF559"/>
</dbReference>
<dbReference type="Proteomes" id="UP000743899">
    <property type="component" value="Unassembled WGS sequence"/>
</dbReference>
<evidence type="ECO:0000313" key="3">
    <source>
        <dbReference type="Proteomes" id="UP000743899"/>
    </source>
</evidence>
<gene>
    <name evidence="2" type="ORF">GW534_03290</name>
</gene>
<sequence>MGLKYYSPKEKQNCLLCGIEMRNNMAGQFTKHLMNDHNIDLPTYLKKYFYKKEDIVCQREDCKNLVEIDTSHHKNRWKPKKYCENKSCKYPRKNRKRRCQECKKLFINEDLRVKTCSHECSLKLKSKKITQWHAQMSNEEKKERFQRIINKTAATRRKNKTPSWNSGKTGVYSKETIEKIRRAALNQFLNGSFRKTSIEKIMENLLQELDLNYKYSFVLQNHQYDFLLVDYKIIIECDGDYWHANPKFYPNLKEWQIERQKNDLEKNRIAENNGYSILRFWEDDIKNNISFVRQTIASNVASEPQRNRKR</sequence>
<feature type="domain" description="DUF559" evidence="1">
    <location>
        <begin position="205"/>
        <end position="299"/>
    </location>
</feature>
<comment type="caution">
    <text evidence="2">The sequence shown here is derived from an EMBL/GenBank/DDBJ whole genome shotgun (WGS) entry which is preliminary data.</text>
</comment>
<accession>A0ABX0A4B7</accession>
<dbReference type="Pfam" id="PF04480">
    <property type="entry name" value="DUF559"/>
    <property type="match status" value="1"/>
</dbReference>
<dbReference type="RefSeq" id="WP_161919630.1">
    <property type="nucleotide sequence ID" value="NZ_JAACYS010000008.1"/>
</dbReference>
<dbReference type="EMBL" id="JAACYS010000008">
    <property type="protein sequence ID" value="NCU16799.1"/>
    <property type="molecule type" value="Genomic_DNA"/>
</dbReference>
<name>A0ABX0A4B7_9BACI</name>
<evidence type="ECO:0000313" key="2">
    <source>
        <dbReference type="EMBL" id="NCU16799.1"/>
    </source>
</evidence>
<evidence type="ECO:0000259" key="1">
    <source>
        <dbReference type="Pfam" id="PF04480"/>
    </source>
</evidence>